<protein>
    <submittedName>
        <fullName evidence="3">GNAT family N-acetyltransferase</fullName>
    </submittedName>
</protein>
<keyword evidence="4" id="KW-1185">Reference proteome</keyword>
<evidence type="ECO:0000256" key="1">
    <source>
        <dbReference type="SAM" id="Coils"/>
    </source>
</evidence>
<proteinExistence type="predicted"/>
<dbReference type="SUPFAM" id="SSF55729">
    <property type="entry name" value="Acyl-CoA N-acyltransferases (Nat)"/>
    <property type="match status" value="1"/>
</dbReference>
<dbReference type="Pfam" id="PF13480">
    <property type="entry name" value="Acetyltransf_6"/>
    <property type="match status" value="1"/>
</dbReference>
<keyword evidence="3" id="KW-0808">Transferase</keyword>
<comment type="caution">
    <text evidence="3">The sequence shown here is derived from an EMBL/GenBank/DDBJ whole genome shotgun (WGS) entry which is preliminary data.</text>
</comment>
<dbReference type="EMBL" id="SMLK01000004">
    <property type="protein sequence ID" value="TFZ00181.1"/>
    <property type="molecule type" value="Genomic_DNA"/>
</dbReference>
<keyword evidence="1" id="KW-0175">Coiled coil</keyword>
<dbReference type="RefSeq" id="WP_135250368.1">
    <property type="nucleotide sequence ID" value="NZ_SMLK01000004.1"/>
</dbReference>
<name>A0A4Z0BMW3_9BURK</name>
<evidence type="ECO:0000259" key="2">
    <source>
        <dbReference type="Pfam" id="PF13480"/>
    </source>
</evidence>
<dbReference type="GO" id="GO:0016740">
    <property type="term" value="F:transferase activity"/>
    <property type="evidence" value="ECO:0007669"/>
    <property type="project" value="UniProtKB-KW"/>
</dbReference>
<dbReference type="Proteomes" id="UP000297839">
    <property type="component" value="Unassembled WGS sequence"/>
</dbReference>
<dbReference type="InterPro" id="IPR038740">
    <property type="entry name" value="BioF2-like_GNAT_dom"/>
</dbReference>
<feature type="coiled-coil region" evidence="1">
    <location>
        <begin position="144"/>
        <end position="171"/>
    </location>
</feature>
<evidence type="ECO:0000313" key="4">
    <source>
        <dbReference type="Proteomes" id="UP000297839"/>
    </source>
</evidence>
<dbReference type="OrthoDB" id="4700839at2"/>
<accession>A0A4Z0BMW3</accession>
<organism evidence="3 4">
    <name type="scientific">Ramlibacter humi</name>
    <dbReference type="NCBI Taxonomy" id="2530451"/>
    <lineage>
        <taxon>Bacteria</taxon>
        <taxon>Pseudomonadati</taxon>
        <taxon>Pseudomonadota</taxon>
        <taxon>Betaproteobacteria</taxon>
        <taxon>Burkholderiales</taxon>
        <taxon>Comamonadaceae</taxon>
        <taxon>Ramlibacter</taxon>
    </lineage>
</organism>
<feature type="domain" description="BioF2-like acetyltransferase" evidence="2">
    <location>
        <begin position="151"/>
        <end position="293"/>
    </location>
</feature>
<dbReference type="AlphaFoldDB" id="A0A4Z0BMW3"/>
<evidence type="ECO:0000313" key="3">
    <source>
        <dbReference type="EMBL" id="TFZ00181.1"/>
    </source>
</evidence>
<dbReference type="InterPro" id="IPR016181">
    <property type="entry name" value="Acyl_CoA_acyltransferase"/>
</dbReference>
<sequence length="363" mass="40864">MKIQLLRMEDLGRNERARWRALQAANPTLASPCFSWDFAEAVDAVHDDVFVAVLEEDGVIVGFFPFQRRLGAGRPLGGRMSDHHGVVAAPGTHWHWGELLLRARLSYWQFDHLPAWQCPPVMVRHAASPGLDLSGGFEPWLQRKLAAGQSMRKLQRAMRKLERELGPLKLDLHSHDDHAFATVLRLKSEQCLRTGEADLFATAWKRELVERIRAIDREDFGGRLSTLHAGDTLLAAHFGMHTPQVWHWWFPVYNREFAPLSPGLVMLVETARAAAGEGHRLLDLGKGDEPYKSQMADTAMPLVEGLAARPTALTAARHLRKRVGAWLRTSRWARPALPLLQRLRGLAGWVVFVPDLQPLALFA</sequence>
<reference evidence="3 4" key="1">
    <citation type="submission" date="2019-03" db="EMBL/GenBank/DDBJ databases">
        <title>Ramlibacter sp. 18x22-1, whole genome shotgun sequence.</title>
        <authorList>
            <person name="Zhang X."/>
            <person name="Feng G."/>
            <person name="Zhu H."/>
        </authorList>
    </citation>
    <scope>NUCLEOTIDE SEQUENCE [LARGE SCALE GENOMIC DNA]</scope>
    <source>
        <strain evidence="3 4">18x22-1</strain>
    </source>
</reference>
<gene>
    <name evidence="3" type="ORF">EZ216_13825</name>
</gene>